<gene>
    <name evidence="3" type="ORF">HYG86_10140</name>
</gene>
<reference evidence="3 4" key="1">
    <citation type="submission" date="2020-07" db="EMBL/GenBank/DDBJ databases">
        <title>Alkalicella. sp. LB2 genome.</title>
        <authorList>
            <person name="Postec A."/>
            <person name="Quemeneur M."/>
        </authorList>
    </citation>
    <scope>NUCLEOTIDE SEQUENCE [LARGE SCALE GENOMIC DNA]</scope>
    <source>
        <strain evidence="3 4">LB2</strain>
    </source>
</reference>
<proteinExistence type="predicted"/>
<evidence type="ECO:0000313" key="4">
    <source>
        <dbReference type="Proteomes" id="UP000516160"/>
    </source>
</evidence>
<dbReference type="EMBL" id="CP058559">
    <property type="protein sequence ID" value="QNO15095.1"/>
    <property type="molecule type" value="Genomic_DNA"/>
</dbReference>
<dbReference type="PANTHER" id="PTHR10068:SF14">
    <property type="entry name" value="CELL WALL ADHESIN EAP1"/>
    <property type="match status" value="1"/>
</dbReference>
<dbReference type="Proteomes" id="UP000516160">
    <property type="component" value="Chromosome"/>
</dbReference>
<dbReference type="RefSeq" id="WP_213165459.1">
    <property type="nucleotide sequence ID" value="NZ_CP058559.1"/>
</dbReference>
<dbReference type="PANTHER" id="PTHR10068">
    <property type="entry name" value="BONE MARROW PROTEOGLYCAN"/>
    <property type="match status" value="1"/>
</dbReference>
<feature type="compositionally biased region" description="Low complexity" evidence="1">
    <location>
        <begin position="155"/>
        <end position="202"/>
    </location>
</feature>
<protein>
    <submittedName>
        <fullName evidence="3">Uncharacterized protein</fullName>
    </submittedName>
</protein>
<dbReference type="KEGG" id="acae:HYG86_10140"/>
<organism evidence="3 4">
    <name type="scientific">Alkalicella caledoniensis</name>
    <dbReference type="NCBI Taxonomy" id="2731377"/>
    <lineage>
        <taxon>Bacteria</taxon>
        <taxon>Bacillati</taxon>
        <taxon>Bacillota</taxon>
        <taxon>Clostridia</taxon>
        <taxon>Eubacteriales</taxon>
        <taxon>Proteinivoracaceae</taxon>
        <taxon>Alkalicella</taxon>
    </lineage>
</organism>
<keyword evidence="4" id="KW-1185">Reference proteome</keyword>
<keyword evidence="2" id="KW-1133">Transmembrane helix</keyword>
<evidence type="ECO:0000313" key="3">
    <source>
        <dbReference type="EMBL" id="QNO15095.1"/>
    </source>
</evidence>
<dbReference type="AlphaFoldDB" id="A0A7G9W8T3"/>
<evidence type="ECO:0000256" key="1">
    <source>
        <dbReference type="SAM" id="MobiDB-lite"/>
    </source>
</evidence>
<keyword evidence="2" id="KW-0472">Membrane</keyword>
<sequence>MARKGKSNILKKIVCTLTLAVILITGNSYTASAREYVGVRVHTLNGVTHSGHTYLVEIHDYAQPHRVLFYEMEQPGGEIFRYSRYEQNLNWFFVHKDTGAPTNNHNLIARKEKVNEDGSTTPTYTHPNFTKKIAGQNWVKYTNDYQDKLDKENKNTTPSQPSQPSTPKQPTQPTTPSTPKQPTTPTTPKQPTNPTQPTTPSQPTQPPVDLSKVFTKVDYKLPTEIILNHRTMNVKLTVETIKEAGTVNYSISKSKDTPGDTWEYLSTDGIVKIYGNPGQSEDVYIHLFSTVGEEVAREVIGPFNFAEHYEELYGQEEELPDEVEIPEKLHERFKLSFPEVGIGALGFAIIGLTSLAIYKNKSKE</sequence>
<name>A0A7G9W8T3_ALKCA</name>
<accession>A0A7G9W8T3</accession>
<feature type="region of interest" description="Disordered" evidence="1">
    <location>
        <begin position="149"/>
        <end position="210"/>
    </location>
</feature>
<evidence type="ECO:0000256" key="2">
    <source>
        <dbReference type="SAM" id="Phobius"/>
    </source>
</evidence>
<keyword evidence="2" id="KW-0812">Transmembrane</keyword>
<feature type="transmembrane region" description="Helical" evidence="2">
    <location>
        <begin position="340"/>
        <end position="358"/>
    </location>
</feature>